<keyword evidence="1" id="KW-0812">Transmembrane</keyword>
<dbReference type="CDD" id="cd07302">
    <property type="entry name" value="CHD"/>
    <property type="match status" value="1"/>
</dbReference>
<proteinExistence type="predicted"/>
<feature type="domain" description="Guanylate cyclase" evidence="2">
    <location>
        <begin position="433"/>
        <end position="565"/>
    </location>
</feature>
<keyword evidence="3" id="KW-0614">Plasmid</keyword>
<geneLocation type="plasmid" evidence="3 4">
    <name>pR24_1</name>
</geneLocation>
<reference evidence="3" key="1">
    <citation type="submission" date="2022-08" db="EMBL/GenBank/DDBJ databases">
        <title>Microvirga terrae sp. nov., isolated from soil.</title>
        <authorList>
            <person name="Kim K.H."/>
            <person name="Seo Y.L."/>
            <person name="Kim J.M."/>
            <person name="Lee J.K."/>
            <person name="Han D.M."/>
            <person name="Jeon C.O."/>
        </authorList>
    </citation>
    <scope>NUCLEOTIDE SEQUENCE</scope>
    <source>
        <strain evidence="3">R24</strain>
        <plasmid evidence="3">pR24_1</plasmid>
    </source>
</reference>
<feature type="transmembrane region" description="Helical" evidence="1">
    <location>
        <begin position="340"/>
        <end position="363"/>
    </location>
</feature>
<dbReference type="Proteomes" id="UP001017257">
    <property type="component" value="Plasmid pR24_1"/>
</dbReference>
<dbReference type="InterPro" id="IPR029787">
    <property type="entry name" value="Nucleotide_cyclase"/>
</dbReference>
<dbReference type="InterPro" id="IPR007890">
    <property type="entry name" value="CHASE2"/>
</dbReference>
<dbReference type="EMBL" id="CP102846">
    <property type="protein sequence ID" value="UVF22214.1"/>
    <property type="molecule type" value="Genomic_DNA"/>
</dbReference>
<evidence type="ECO:0000313" key="4">
    <source>
        <dbReference type="Proteomes" id="UP001017257"/>
    </source>
</evidence>
<evidence type="ECO:0000313" key="3">
    <source>
        <dbReference type="EMBL" id="UVF22214.1"/>
    </source>
</evidence>
<dbReference type="InterPro" id="IPR050697">
    <property type="entry name" value="Adenylyl/Guanylyl_Cyclase_3/4"/>
</dbReference>
<dbReference type="PANTHER" id="PTHR43081:SF20">
    <property type="entry name" value="TWO-COMPONENT RESPONSE REGULATOR"/>
    <property type="match status" value="1"/>
</dbReference>
<name>A0ABY5RZ29_9HYPH</name>
<dbReference type="InterPro" id="IPR001054">
    <property type="entry name" value="A/G_cyclase"/>
</dbReference>
<keyword evidence="4" id="KW-1185">Reference proteome</keyword>
<accession>A0ABY5RZ29</accession>
<organism evidence="3 4">
    <name type="scientific">Microvirga terrae</name>
    <dbReference type="NCBI Taxonomy" id="2740529"/>
    <lineage>
        <taxon>Bacteria</taxon>
        <taxon>Pseudomonadati</taxon>
        <taxon>Pseudomonadota</taxon>
        <taxon>Alphaproteobacteria</taxon>
        <taxon>Hyphomicrobiales</taxon>
        <taxon>Methylobacteriaceae</taxon>
        <taxon>Microvirga</taxon>
    </lineage>
</organism>
<evidence type="ECO:0000256" key="1">
    <source>
        <dbReference type="SAM" id="Phobius"/>
    </source>
</evidence>
<keyword evidence="1" id="KW-1133">Transmembrane helix</keyword>
<dbReference type="RefSeq" id="WP_259060865.1">
    <property type="nucleotide sequence ID" value="NZ_CP102846.1"/>
</dbReference>
<dbReference type="SMART" id="SM01080">
    <property type="entry name" value="CHASE2"/>
    <property type="match status" value="1"/>
</dbReference>
<dbReference type="Pfam" id="PF05226">
    <property type="entry name" value="CHASE2"/>
    <property type="match status" value="1"/>
</dbReference>
<gene>
    <name evidence="3" type="ORF">HPT29_026360</name>
</gene>
<protein>
    <submittedName>
        <fullName evidence="3">Adenylate/guanylate cyclase domain-containing protein</fullName>
    </submittedName>
</protein>
<dbReference type="Pfam" id="PF00211">
    <property type="entry name" value="Guanylate_cyc"/>
    <property type="match status" value="1"/>
</dbReference>
<evidence type="ECO:0000259" key="2">
    <source>
        <dbReference type="PROSITE" id="PS50125"/>
    </source>
</evidence>
<dbReference type="PANTHER" id="PTHR43081">
    <property type="entry name" value="ADENYLATE CYCLASE, TERMINAL-DIFFERENTIATION SPECIFIC-RELATED"/>
    <property type="match status" value="1"/>
</dbReference>
<dbReference type="Gene3D" id="3.30.70.1230">
    <property type="entry name" value="Nucleotide cyclase"/>
    <property type="match status" value="1"/>
</dbReference>
<feature type="transmembrane region" description="Helical" evidence="1">
    <location>
        <begin position="313"/>
        <end position="333"/>
    </location>
</feature>
<dbReference type="SMART" id="SM00044">
    <property type="entry name" value="CYCc"/>
    <property type="match status" value="1"/>
</dbReference>
<keyword evidence="1" id="KW-0472">Membrane</keyword>
<dbReference type="SUPFAM" id="SSF55073">
    <property type="entry name" value="Nucleotide cyclase"/>
    <property type="match status" value="1"/>
</dbReference>
<sequence>MKRRSRPRITVIAVLLAGLWGASLAWSHWRGGIGLLDRIEAPLTDLRFLLQGPRPAPDSIAIIAIDDETVQTAGSYPLSRIKVARLIDAVGRMGAKMVALDLLFLDPGQAKADQALATAVSKIPSVLAAAATFDGSAQTLLGSSGSELDRVPSARSILLPIKSLREAAAIGAVNLSTDPSGVPRHVPLLIRSGDRLVPSFPLRAAAIVARHDPIIGRSQIDVGPQTISADLGYSLPLRFYGPRGSIRTFSASEIIKGRLNATAIRNKVVVIGATVTGGGDFFPTPFDSVLPGVEVMATAIAHLIEGDELIRDWRVRLVDGGVAVALPVLLVLLLSWHRSIWGFVAITGAALLWVGLTAVTFAYGIWLSAALPLAAATPPVILFGGTRLWLDRKRAEELAEESSTLRNFQSPSLVEKLRRDPTFLAQPVRQGAALIFIDLSGFTGLSEIIGPDQTREIIRGFHTLVGDEAAQRHGVVGNFMGDGAMVIFGIPEPSSDDACHAIVTCVGLSSRTQTWLSSLPAPIRSRLGFKIGAHYGTIIASRLGTDHHQHITAIGDTVNVASRLMEVAATHRAEVALSEDLLRAARAGCSALESGLLSGKFEASIRGRSGTIAVRLWRSRTGDQANTT</sequence>
<dbReference type="PROSITE" id="PS50125">
    <property type="entry name" value="GUANYLATE_CYCLASE_2"/>
    <property type="match status" value="1"/>
</dbReference>